<accession>A0A9N7P4T2</accession>
<dbReference type="PANTHER" id="PTHR13318:SF74">
    <property type="entry name" value="OS02G0658500 PROTEIN"/>
    <property type="match status" value="1"/>
</dbReference>
<organism evidence="2 3">
    <name type="scientific">Striga hermonthica</name>
    <name type="common">Purple witchweed</name>
    <name type="synonym">Buchnera hermonthica</name>
    <dbReference type="NCBI Taxonomy" id="68872"/>
    <lineage>
        <taxon>Eukaryota</taxon>
        <taxon>Viridiplantae</taxon>
        <taxon>Streptophyta</taxon>
        <taxon>Embryophyta</taxon>
        <taxon>Tracheophyta</taxon>
        <taxon>Spermatophyta</taxon>
        <taxon>Magnoliopsida</taxon>
        <taxon>eudicotyledons</taxon>
        <taxon>Gunneridae</taxon>
        <taxon>Pentapetalae</taxon>
        <taxon>asterids</taxon>
        <taxon>lamiids</taxon>
        <taxon>Lamiales</taxon>
        <taxon>Orobanchaceae</taxon>
        <taxon>Buchnereae</taxon>
        <taxon>Striga</taxon>
    </lineage>
</organism>
<dbReference type="SUPFAM" id="SSF81383">
    <property type="entry name" value="F-box domain"/>
    <property type="match status" value="1"/>
</dbReference>
<dbReference type="Gene3D" id="1.20.1280.50">
    <property type="match status" value="1"/>
</dbReference>
<reference evidence="2" key="1">
    <citation type="submission" date="2019-12" db="EMBL/GenBank/DDBJ databases">
        <authorList>
            <person name="Scholes J."/>
        </authorList>
    </citation>
    <scope>NUCLEOTIDE SEQUENCE</scope>
</reference>
<name>A0A9N7P4T2_STRHE</name>
<dbReference type="OrthoDB" id="550575at2759"/>
<keyword evidence="3" id="KW-1185">Reference proteome</keyword>
<dbReference type="Gene3D" id="3.80.10.10">
    <property type="entry name" value="Ribonuclease Inhibitor"/>
    <property type="match status" value="2"/>
</dbReference>
<dbReference type="InterPro" id="IPR036047">
    <property type="entry name" value="F-box-like_dom_sf"/>
</dbReference>
<gene>
    <name evidence="2" type="ORF">SHERM_08559</name>
</gene>
<evidence type="ECO:0000313" key="3">
    <source>
        <dbReference type="Proteomes" id="UP001153555"/>
    </source>
</evidence>
<feature type="region of interest" description="Disordered" evidence="1">
    <location>
        <begin position="1"/>
        <end position="72"/>
    </location>
</feature>
<feature type="compositionally biased region" description="Pro residues" evidence="1">
    <location>
        <begin position="1"/>
        <end position="11"/>
    </location>
</feature>
<dbReference type="SUPFAM" id="SSF52047">
    <property type="entry name" value="RNI-like"/>
    <property type="match status" value="1"/>
</dbReference>
<dbReference type="EMBL" id="CACSLK010034598">
    <property type="protein sequence ID" value="CAA0842701.1"/>
    <property type="molecule type" value="Genomic_DNA"/>
</dbReference>
<dbReference type="GO" id="GO:0031146">
    <property type="term" value="P:SCF-dependent proteasomal ubiquitin-dependent protein catabolic process"/>
    <property type="evidence" value="ECO:0007669"/>
    <property type="project" value="TreeGrafter"/>
</dbReference>
<dbReference type="Proteomes" id="UP001153555">
    <property type="component" value="Unassembled WGS sequence"/>
</dbReference>
<dbReference type="PANTHER" id="PTHR13318">
    <property type="entry name" value="PARTNER OF PAIRED, ISOFORM B-RELATED"/>
    <property type="match status" value="1"/>
</dbReference>
<comment type="caution">
    <text evidence="2">The sequence shown here is derived from an EMBL/GenBank/DDBJ whole genome shotgun (WGS) entry which is preliminary data.</text>
</comment>
<evidence type="ECO:0000313" key="2">
    <source>
        <dbReference type="EMBL" id="CAA0842701.1"/>
    </source>
</evidence>
<dbReference type="AlphaFoldDB" id="A0A9N7P4T2"/>
<dbReference type="InterPro" id="IPR032675">
    <property type="entry name" value="LRR_dom_sf"/>
</dbReference>
<proteinExistence type="predicted"/>
<evidence type="ECO:0000256" key="1">
    <source>
        <dbReference type="SAM" id="MobiDB-lite"/>
    </source>
</evidence>
<dbReference type="GO" id="GO:0019005">
    <property type="term" value="C:SCF ubiquitin ligase complex"/>
    <property type="evidence" value="ECO:0007669"/>
    <property type="project" value="TreeGrafter"/>
</dbReference>
<protein>
    <submittedName>
        <fullName evidence="2">F-box protein</fullName>
    </submittedName>
</protein>
<dbReference type="FunFam" id="3.80.10.10:FF:002340">
    <property type="entry name" value="Uncharacterized protein"/>
    <property type="match status" value="1"/>
</dbReference>
<sequence length="500" mass="55773">MSSYPEKPPALNPRKTTKERRRSWSEPVFSGGADPNETSKRVVLKMRHHSISNSGSTTPYSESEPESDSSIHNPLPAAPDYISLLSDELLLRVFGKISDAKQHVSNSLVCKRWCLLCGKLVRSLKLFDWEFLESGRLTFRFPNLVDIDIVPACIKSERNSGILLSNKLLGVYLNSSVLDSDGFFIWKRDILDCSAVDRGLRILSMGVRNLRRAILMNSTGEGLSCLAEECELLQDLELHYCGDFALKGIHKCHNLQILKLIGRLNGVYDSTVTDIGLTILAQGCKRLVKLELVGCEGSYDGIKAIGLCCLMLEELTLSDHRMEGGWLSALSYCGNLKTLRIQSCRCIDESPGPDEHIGFCPMLEQLHLSRCQMRDKRGIWGLFLACRIIGELVIEDCWGLDDSVFSSATIFRSIKSLSLEGCSLLTTEGLELVVLSWKDLRRLKVISCNNVRDSEITPEMALLFSHLKELKWRPDTKSMLTAGLTGTGVGLKGGRSLRRK</sequence>